<evidence type="ECO:0000256" key="1">
    <source>
        <dbReference type="ARBA" id="ARBA00022491"/>
    </source>
</evidence>
<evidence type="ECO:0000313" key="6">
    <source>
        <dbReference type="Proteomes" id="UP000186997"/>
    </source>
</evidence>
<organism evidence="5 6">
    <name type="scientific">Yoonia rosea</name>
    <dbReference type="NCBI Taxonomy" id="287098"/>
    <lineage>
        <taxon>Bacteria</taxon>
        <taxon>Pseudomonadati</taxon>
        <taxon>Pseudomonadota</taxon>
        <taxon>Alphaproteobacteria</taxon>
        <taxon>Rhodobacterales</taxon>
        <taxon>Paracoccaceae</taxon>
        <taxon>Yoonia</taxon>
    </lineage>
</organism>
<evidence type="ECO:0000256" key="2">
    <source>
        <dbReference type="ARBA" id="ARBA00023015"/>
    </source>
</evidence>
<dbReference type="PRINTS" id="PR00037">
    <property type="entry name" value="HTHLACR"/>
</dbReference>
<reference evidence="6" key="1">
    <citation type="submission" date="2017-01" db="EMBL/GenBank/DDBJ databases">
        <authorList>
            <person name="Varghese N."/>
            <person name="Submissions S."/>
        </authorList>
    </citation>
    <scope>NUCLEOTIDE SEQUENCE [LARGE SCALE GENOMIC DNA]</scope>
    <source>
        <strain evidence="6">DSM 29591</strain>
    </source>
</reference>
<dbReference type="InterPro" id="IPR014036">
    <property type="entry name" value="DeoR-like_C"/>
</dbReference>
<dbReference type="EMBL" id="FTPR01000001">
    <property type="protein sequence ID" value="SIT77493.1"/>
    <property type="molecule type" value="Genomic_DNA"/>
</dbReference>
<dbReference type="SUPFAM" id="SSF100950">
    <property type="entry name" value="NagB/RpiA/CoA transferase-like"/>
    <property type="match status" value="1"/>
</dbReference>
<dbReference type="InterPro" id="IPR001034">
    <property type="entry name" value="DeoR_HTH"/>
</dbReference>
<dbReference type="PANTHER" id="PTHR30363:SF4">
    <property type="entry name" value="GLYCEROL-3-PHOSPHATE REGULON REPRESSOR"/>
    <property type="match status" value="1"/>
</dbReference>
<gene>
    <name evidence="5" type="ORF">SAMN05421665_0583</name>
</gene>
<keyword evidence="2" id="KW-0805">Transcription regulation</keyword>
<dbReference type="AlphaFoldDB" id="A0A1R3WLH8"/>
<protein>
    <submittedName>
        <fullName evidence="5">Transcriptional regulator, DeoR family</fullName>
    </submittedName>
</protein>
<dbReference type="OrthoDB" id="9814815at2"/>
<evidence type="ECO:0000256" key="3">
    <source>
        <dbReference type="ARBA" id="ARBA00023163"/>
    </source>
</evidence>
<feature type="domain" description="HTH deoR-type" evidence="4">
    <location>
        <begin position="3"/>
        <end position="58"/>
    </location>
</feature>
<evidence type="ECO:0000259" key="4">
    <source>
        <dbReference type="PROSITE" id="PS51000"/>
    </source>
</evidence>
<keyword evidence="6" id="KW-1185">Reference proteome</keyword>
<dbReference type="GO" id="GO:0003700">
    <property type="term" value="F:DNA-binding transcription factor activity"/>
    <property type="evidence" value="ECO:0007669"/>
    <property type="project" value="InterPro"/>
</dbReference>
<dbReference type="Gene3D" id="3.40.50.1360">
    <property type="match status" value="1"/>
</dbReference>
<accession>A0A1R3WLH8</accession>
<evidence type="ECO:0000313" key="5">
    <source>
        <dbReference type="EMBL" id="SIT77493.1"/>
    </source>
</evidence>
<dbReference type="RefSeq" id="WP_076658287.1">
    <property type="nucleotide sequence ID" value="NZ_FTPR01000001.1"/>
</dbReference>
<dbReference type="SMART" id="SM00420">
    <property type="entry name" value="HTH_DEOR"/>
    <property type="match status" value="1"/>
</dbReference>
<dbReference type="InterPro" id="IPR036390">
    <property type="entry name" value="WH_DNA-bd_sf"/>
</dbReference>
<dbReference type="Pfam" id="PF00455">
    <property type="entry name" value="DeoRC"/>
    <property type="match status" value="1"/>
</dbReference>
<dbReference type="InterPro" id="IPR037171">
    <property type="entry name" value="NagB/RpiA_transferase-like"/>
</dbReference>
<keyword evidence="1" id="KW-0678">Repressor</keyword>
<dbReference type="SUPFAM" id="SSF46785">
    <property type="entry name" value="Winged helix' DNA-binding domain"/>
    <property type="match status" value="1"/>
</dbReference>
<dbReference type="InterPro" id="IPR050313">
    <property type="entry name" value="Carb_Metab_HTH_regulators"/>
</dbReference>
<dbReference type="SMART" id="SM01134">
    <property type="entry name" value="DeoRC"/>
    <property type="match status" value="1"/>
</dbReference>
<dbReference type="PROSITE" id="PS51000">
    <property type="entry name" value="HTH_DEOR_2"/>
    <property type="match status" value="1"/>
</dbReference>
<proteinExistence type="predicted"/>
<name>A0A1R3WLH8_9RHOB</name>
<dbReference type="PANTHER" id="PTHR30363">
    <property type="entry name" value="HTH-TYPE TRANSCRIPTIONAL REGULATOR SRLR-RELATED"/>
    <property type="match status" value="1"/>
</dbReference>
<dbReference type="Proteomes" id="UP000186997">
    <property type="component" value="Unassembled WGS sequence"/>
</dbReference>
<dbReference type="STRING" id="287098.SAMN05421665_0583"/>
<keyword evidence="3" id="KW-0804">Transcription</keyword>
<dbReference type="Pfam" id="PF08220">
    <property type="entry name" value="HTH_DeoR"/>
    <property type="match status" value="1"/>
</dbReference>
<sequence length="255" mass="27044">MDTDTRLSRIRALAQTEGKVMATALAHDLGVAVQTIRRDLRQLCAAGLLERIHGGAVLPSGVSNIGYGDRRALNRDIKIRIARRAAQLIPDNASLFLNIGTTTEAVAHALHAHRNLMVVTNNLNVANILASNASCDVVVAGGSLRRSDGGLVGDLAALAIDRFKVDFAVIGASAIDLSGDLLDFDPEEVRVSQQVIKAARATILVADSTKFTRKAPVKIASLAQVDHFVTDRVPSEALINSCADWGTRVALVSGI</sequence>